<sequence>LFPDIEEKLVLDITRHEFRPFSLRKLDSRVRSRADAVDGGLDELLKAQGSVKDYPTLDTLLVPLLRYFSILVEYARIGGNGSMGCALALGSHTYLASLTEMAKEYQWSYVLEYHASYMNIRRQEMKSGNYLGWGPIDVQLYTR</sequence>
<proteinExistence type="predicted"/>
<organism evidence="1 2">
    <name type="scientific">Dendrothele bispora (strain CBS 962.96)</name>
    <dbReference type="NCBI Taxonomy" id="1314807"/>
    <lineage>
        <taxon>Eukaryota</taxon>
        <taxon>Fungi</taxon>
        <taxon>Dikarya</taxon>
        <taxon>Basidiomycota</taxon>
        <taxon>Agaricomycotina</taxon>
        <taxon>Agaricomycetes</taxon>
        <taxon>Agaricomycetidae</taxon>
        <taxon>Agaricales</taxon>
        <taxon>Agaricales incertae sedis</taxon>
        <taxon>Dendrothele</taxon>
    </lineage>
</organism>
<dbReference type="OrthoDB" id="3051534at2759"/>
<feature type="non-terminal residue" evidence="1">
    <location>
        <position position="1"/>
    </location>
</feature>
<gene>
    <name evidence="1" type="ORF">K435DRAFT_606706</name>
</gene>
<reference evidence="1 2" key="1">
    <citation type="journal article" date="2019" name="Nat. Ecol. Evol.">
        <title>Megaphylogeny resolves global patterns of mushroom evolution.</title>
        <authorList>
            <person name="Varga T."/>
            <person name="Krizsan K."/>
            <person name="Foldi C."/>
            <person name="Dima B."/>
            <person name="Sanchez-Garcia M."/>
            <person name="Sanchez-Ramirez S."/>
            <person name="Szollosi G.J."/>
            <person name="Szarkandi J.G."/>
            <person name="Papp V."/>
            <person name="Albert L."/>
            <person name="Andreopoulos W."/>
            <person name="Angelini C."/>
            <person name="Antonin V."/>
            <person name="Barry K.W."/>
            <person name="Bougher N.L."/>
            <person name="Buchanan P."/>
            <person name="Buyck B."/>
            <person name="Bense V."/>
            <person name="Catcheside P."/>
            <person name="Chovatia M."/>
            <person name="Cooper J."/>
            <person name="Damon W."/>
            <person name="Desjardin D."/>
            <person name="Finy P."/>
            <person name="Geml J."/>
            <person name="Haridas S."/>
            <person name="Hughes K."/>
            <person name="Justo A."/>
            <person name="Karasinski D."/>
            <person name="Kautmanova I."/>
            <person name="Kiss B."/>
            <person name="Kocsube S."/>
            <person name="Kotiranta H."/>
            <person name="LaButti K.M."/>
            <person name="Lechner B.E."/>
            <person name="Liimatainen K."/>
            <person name="Lipzen A."/>
            <person name="Lukacs Z."/>
            <person name="Mihaltcheva S."/>
            <person name="Morgado L.N."/>
            <person name="Niskanen T."/>
            <person name="Noordeloos M.E."/>
            <person name="Ohm R.A."/>
            <person name="Ortiz-Santana B."/>
            <person name="Ovrebo C."/>
            <person name="Racz N."/>
            <person name="Riley R."/>
            <person name="Savchenko A."/>
            <person name="Shiryaev A."/>
            <person name="Soop K."/>
            <person name="Spirin V."/>
            <person name="Szebenyi C."/>
            <person name="Tomsovsky M."/>
            <person name="Tulloss R.E."/>
            <person name="Uehling J."/>
            <person name="Grigoriev I.V."/>
            <person name="Vagvolgyi C."/>
            <person name="Papp T."/>
            <person name="Martin F.M."/>
            <person name="Miettinen O."/>
            <person name="Hibbett D.S."/>
            <person name="Nagy L.G."/>
        </authorList>
    </citation>
    <scope>NUCLEOTIDE SEQUENCE [LARGE SCALE GENOMIC DNA]</scope>
    <source>
        <strain evidence="1 2">CBS 962.96</strain>
    </source>
</reference>
<evidence type="ECO:0000313" key="2">
    <source>
        <dbReference type="Proteomes" id="UP000297245"/>
    </source>
</evidence>
<name>A0A4S8LH03_DENBC</name>
<feature type="non-terminal residue" evidence="1">
    <location>
        <position position="143"/>
    </location>
</feature>
<dbReference type="EMBL" id="ML179422">
    <property type="protein sequence ID" value="THU88110.1"/>
    <property type="molecule type" value="Genomic_DNA"/>
</dbReference>
<dbReference type="Proteomes" id="UP000297245">
    <property type="component" value="Unassembled WGS sequence"/>
</dbReference>
<dbReference type="AlphaFoldDB" id="A0A4S8LH03"/>
<keyword evidence="2" id="KW-1185">Reference proteome</keyword>
<evidence type="ECO:0000313" key="1">
    <source>
        <dbReference type="EMBL" id="THU88110.1"/>
    </source>
</evidence>
<protein>
    <submittedName>
        <fullName evidence="1">Uncharacterized protein</fullName>
    </submittedName>
</protein>
<accession>A0A4S8LH03</accession>